<evidence type="ECO:0000256" key="4">
    <source>
        <dbReference type="ARBA" id="ARBA00022825"/>
    </source>
</evidence>
<feature type="active site" description="Charge relay system" evidence="5">
    <location>
        <position position="357"/>
    </location>
</feature>
<name>A0A2T3J715_9GAMM</name>
<accession>A0A2T3J715</accession>
<dbReference type="PROSITE" id="PS00137">
    <property type="entry name" value="SUBTILASE_HIS"/>
    <property type="match status" value="1"/>
</dbReference>
<evidence type="ECO:0000256" key="3">
    <source>
        <dbReference type="ARBA" id="ARBA00022801"/>
    </source>
</evidence>
<evidence type="ECO:0000256" key="2">
    <source>
        <dbReference type="ARBA" id="ARBA00022670"/>
    </source>
</evidence>
<dbReference type="InterPro" id="IPR015500">
    <property type="entry name" value="Peptidase_S8_subtilisin-rel"/>
</dbReference>
<dbReference type="InterPro" id="IPR037045">
    <property type="entry name" value="S8pro/Inhibitor_I9_sf"/>
</dbReference>
<dbReference type="SUPFAM" id="SSF52743">
    <property type="entry name" value="Subtilisin-like"/>
    <property type="match status" value="1"/>
</dbReference>
<gene>
    <name evidence="10" type="ORF">C9J12_27160</name>
</gene>
<organism evidence="10 11">
    <name type="scientific">Photobacterium frigidiphilum</name>
    <dbReference type="NCBI Taxonomy" id="264736"/>
    <lineage>
        <taxon>Bacteria</taxon>
        <taxon>Pseudomonadati</taxon>
        <taxon>Pseudomonadota</taxon>
        <taxon>Gammaproteobacteria</taxon>
        <taxon>Vibrionales</taxon>
        <taxon>Vibrionaceae</taxon>
        <taxon>Photobacterium</taxon>
    </lineage>
</organism>
<sequence>MDKIFKTAVIACSSVTMTLTAQAAEPTDTASQQLFEIKNTCIVRFDDGISKFDVKGRARGMVAAANAQAKHIYKHSIKGFAVNMNCGKAKAAFAGQNDIVSFEPDSLMVLYPGPPSGKGKKDSTTTESQVIPWGITRVGYLPVDPPIDNTGLTAWILDTGIDLDHPDLTVDAARGFSAFTSRKDSSYDDGHGHGTHVAGTIAAIDNEIDVVGVAAGATVVPVKVLNSRGSGSTSGVIAGIDWVAANASPGDCANLSLGGSYSQDLNDAVVNASTYGDKDIYFALAAGNESQNAMNTSPASAGKNEYDNIWTISAIDTEGNFASFSNFGNPPIEFAAPGVGILSLKRGGGTTIKNGTSMAAPHACAVLMLTMGEPDSDGTANGETDGNPDLIIHL</sequence>
<comment type="caution">
    <text evidence="10">The sequence shown here is derived from an EMBL/GenBank/DDBJ whole genome shotgun (WGS) entry which is preliminary data.</text>
</comment>
<dbReference type="PANTHER" id="PTHR43806">
    <property type="entry name" value="PEPTIDASE S8"/>
    <property type="match status" value="1"/>
</dbReference>
<dbReference type="InterPro" id="IPR022398">
    <property type="entry name" value="Peptidase_S8_His-AS"/>
</dbReference>
<dbReference type="PROSITE" id="PS00138">
    <property type="entry name" value="SUBTILASE_SER"/>
    <property type="match status" value="1"/>
</dbReference>
<dbReference type="Gene3D" id="3.40.50.200">
    <property type="entry name" value="Peptidase S8/S53 domain"/>
    <property type="match status" value="1"/>
</dbReference>
<evidence type="ECO:0000256" key="7">
    <source>
        <dbReference type="SAM" id="MobiDB-lite"/>
    </source>
</evidence>
<dbReference type="PROSITE" id="PS51892">
    <property type="entry name" value="SUBTILASE"/>
    <property type="match status" value="1"/>
</dbReference>
<reference evidence="10 11" key="1">
    <citation type="submission" date="2018-01" db="EMBL/GenBank/DDBJ databases">
        <title>Whole genome sequencing of Histamine producing bacteria.</title>
        <authorList>
            <person name="Butler K."/>
        </authorList>
    </citation>
    <scope>NUCLEOTIDE SEQUENCE [LARGE SCALE GENOMIC DNA]</scope>
    <source>
        <strain evidence="10 11">JCM 12947</strain>
    </source>
</reference>
<keyword evidence="8" id="KW-0732">Signal</keyword>
<evidence type="ECO:0000256" key="5">
    <source>
        <dbReference type="PROSITE-ProRule" id="PRU01240"/>
    </source>
</evidence>
<protein>
    <submittedName>
        <fullName evidence="10">Peptidase S8</fullName>
    </submittedName>
</protein>
<keyword evidence="2 5" id="KW-0645">Protease</keyword>
<evidence type="ECO:0000313" key="11">
    <source>
        <dbReference type="Proteomes" id="UP000240987"/>
    </source>
</evidence>
<dbReference type="PROSITE" id="PS00136">
    <property type="entry name" value="SUBTILASE_ASP"/>
    <property type="match status" value="1"/>
</dbReference>
<dbReference type="InterPro" id="IPR000209">
    <property type="entry name" value="Peptidase_S8/S53_dom"/>
</dbReference>
<dbReference type="OrthoDB" id="9790784at2"/>
<keyword evidence="11" id="KW-1185">Reference proteome</keyword>
<dbReference type="PANTHER" id="PTHR43806:SF11">
    <property type="entry name" value="CEREVISIN-RELATED"/>
    <property type="match status" value="1"/>
</dbReference>
<evidence type="ECO:0000259" key="9">
    <source>
        <dbReference type="Pfam" id="PF00082"/>
    </source>
</evidence>
<dbReference type="EMBL" id="PYMJ01000050">
    <property type="protein sequence ID" value="PSU44508.1"/>
    <property type="molecule type" value="Genomic_DNA"/>
</dbReference>
<evidence type="ECO:0000256" key="6">
    <source>
        <dbReference type="RuleBase" id="RU003355"/>
    </source>
</evidence>
<keyword evidence="3 5" id="KW-0378">Hydrolase</keyword>
<dbReference type="Pfam" id="PF00082">
    <property type="entry name" value="Peptidase_S8"/>
    <property type="match status" value="1"/>
</dbReference>
<dbReference type="AlphaFoldDB" id="A0A2T3J715"/>
<feature type="active site" description="Charge relay system" evidence="5">
    <location>
        <position position="158"/>
    </location>
</feature>
<dbReference type="InterPro" id="IPR023828">
    <property type="entry name" value="Peptidase_S8_Ser-AS"/>
</dbReference>
<feature type="signal peptide" evidence="8">
    <location>
        <begin position="1"/>
        <end position="23"/>
    </location>
</feature>
<evidence type="ECO:0000256" key="8">
    <source>
        <dbReference type="SAM" id="SignalP"/>
    </source>
</evidence>
<feature type="region of interest" description="Disordered" evidence="7">
    <location>
        <begin position="374"/>
        <end position="394"/>
    </location>
</feature>
<feature type="chain" id="PRO_5015419144" evidence="8">
    <location>
        <begin position="24"/>
        <end position="394"/>
    </location>
</feature>
<dbReference type="GO" id="GO:0005615">
    <property type="term" value="C:extracellular space"/>
    <property type="evidence" value="ECO:0007669"/>
    <property type="project" value="TreeGrafter"/>
</dbReference>
<comment type="similarity">
    <text evidence="1 5 6">Belongs to the peptidase S8 family.</text>
</comment>
<dbReference type="InterPro" id="IPR050131">
    <property type="entry name" value="Peptidase_S8_subtilisin-like"/>
</dbReference>
<evidence type="ECO:0000313" key="10">
    <source>
        <dbReference type="EMBL" id="PSU44508.1"/>
    </source>
</evidence>
<feature type="active site" description="Charge relay system" evidence="5">
    <location>
        <position position="193"/>
    </location>
</feature>
<feature type="domain" description="Peptidase S8/S53" evidence="9">
    <location>
        <begin position="156"/>
        <end position="372"/>
    </location>
</feature>
<dbReference type="GO" id="GO:0004252">
    <property type="term" value="F:serine-type endopeptidase activity"/>
    <property type="evidence" value="ECO:0007669"/>
    <property type="project" value="UniProtKB-UniRule"/>
</dbReference>
<dbReference type="Proteomes" id="UP000240987">
    <property type="component" value="Unassembled WGS sequence"/>
</dbReference>
<keyword evidence="4 5" id="KW-0720">Serine protease</keyword>
<evidence type="ECO:0000256" key="1">
    <source>
        <dbReference type="ARBA" id="ARBA00011073"/>
    </source>
</evidence>
<dbReference type="GO" id="GO:0006508">
    <property type="term" value="P:proteolysis"/>
    <property type="evidence" value="ECO:0007669"/>
    <property type="project" value="UniProtKB-KW"/>
</dbReference>
<dbReference type="InterPro" id="IPR023827">
    <property type="entry name" value="Peptidase_S8_Asp-AS"/>
</dbReference>
<dbReference type="Gene3D" id="3.30.70.80">
    <property type="entry name" value="Peptidase S8 propeptide/proteinase inhibitor I9"/>
    <property type="match status" value="1"/>
</dbReference>
<dbReference type="InterPro" id="IPR036852">
    <property type="entry name" value="Peptidase_S8/S53_dom_sf"/>
</dbReference>
<dbReference type="PRINTS" id="PR00723">
    <property type="entry name" value="SUBTILISIN"/>
</dbReference>
<proteinExistence type="inferred from homology"/>